<sequence>MANFDKINLKTLGNTLNTVILNVKSVSKSYGKLKVIGDISFDLSRGESIALLGPSGCGKTTLIRIIAGLIDDYEGAIECKVQKMGYVFQEPRLIPWKTVIDNLKFVEENEERIFKTLEALKLKDFANFKPSKLSGGMRQRVNLARALIIEPELLLLDEPFASLDVHLKVSIISDIIERRKDMNFSMIVVTHDVREALLLSDKIYMLSDKPSSIIEEIDVSNVPKDISNPEFHKAESQILSKILGRWIG</sequence>
<dbReference type="PROSITE" id="PS50893">
    <property type="entry name" value="ABC_TRANSPORTER_2"/>
    <property type="match status" value="1"/>
</dbReference>
<dbReference type="PROSITE" id="PS00211">
    <property type="entry name" value="ABC_TRANSPORTER_1"/>
    <property type="match status" value="1"/>
</dbReference>
<evidence type="ECO:0000256" key="3">
    <source>
        <dbReference type="ARBA" id="ARBA00022840"/>
    </source>
</evidence>
<dbReference type="InterPro" id="IPR003593">
    <property type="entry name" value="AAA+_ATPase"/>
</dbReference>
<dbReference type="AlphaFoldDB" id="A0A7V4CLP1"/>
<dbReference type="EMBL" id="DTBH01000034">
    <property type="protein sequence ID" value="HGQ76581.1"/>
    <property type="molecule type" value="Genomic_DNA"/>
</dbReference>
<dbReference type="SMART" id="SM00382">
    <property type="entry name" value="AAA"/>
    <property type="match status" value="1"/>
</dbReference>
<dbReference type="GO" id="GO:0005524">
    <property type="term" value="F:ATP binding"/>
    <property type="evidence" value="ECO:0007669"/>
    <property type="project" value="UniProtKB-KW"/>
</dbReference>
<dbReference type="InterPro" id="IPR003439">
    <property type="entry name" value="ABC_transporter-like_ATP-bd"/>
</dbReference>
<dbReference type="Gene3D" id="3.40.50.300">
    <property type="entry name" value="P-loop containing nucleotide triphosphate hydrolases"/>
    <property type="match status" value="1"/>
</dbReference>
<dbReference type="PANTHER" id="PTHR42788">
    <property type="entry name" value="TAURINE IMPORT ATP-BINDING PROTEIN-RELATED"/>
    <property type="match status" value="1"/>
</dbReference>
<dbReference type="InterPro" id="IPR017871">
    <property type="entry name" value="ABC_transporter-like_CS"/>
</dbReference>
<evidence type="ECO:0000313" key="5">
    <source>
        <dbReference type="EMBL" id="HGQ76581.1"/>
    </source>
</evidence>
<comment type="caution">
    <text evidence="5">The sequence shown here is derived from an EMBL/GenBank/DDBJ whole genome shotgun (WGS) entry which is preliminary data.</text>
</comment>
<keyword evidence="2" id="KW-0547">Nucleotide-binding</keyword>
<dbReference type="InterPro" id="IPR027417">
    <property type="entry name" value="P-loop_NTPase"/>
</dbReference>
<accession>A0A7V4CLP1</accession>
<reference evidence="5" key="1">
    <citation type="journal article" date="2020" name="mSystems">
        <title>Genome- and Community-Level Interaction Insights into Carbon Utilization and Element Cycling Functions of Hydrothermarchaeota in Hydrothermal Sediment.</title>
        <authorList>
            <person name="Zhou Z."/>
            <person name="Liu Y."/>
            <person name="Xu W."/>
            <person name="Pan J."/>
            <person name="Luo Z.H."/>
            <person name="Li M."/>
        </authorList>
    </citation>
    <scope>NUCLEOTIDE SEQUENCE [LARGE SCALE GENOMIC DNA]</scope>
    <source>
        <strain evidence="5">SpSt-640</strain>
    </source>
</reference>
<gene>
    <name evidence="5" type="ORF">ENU12_01365</name>
</gene>
<dbReference type="PANTHER" id="PTHR42788:SF13">
    <property type="entry name" value="ALIPHATIC SULFONATES IMPORT ATP-BINDING PROTEIN SSUB"/>
    <property type="match status" value="1"/>
</dbReference>
<organism evidence="5">
    <name type="scientific">Fervidobacterium pennivorans</name>
    <dbReference type="NCBI Taxonomy" id="93466"/>
    <lineage>
        <taxon>Bacteria</taxon>
        <taxon>Thermotogati</taxon>
        <taxon>Thermotogota</taxon>
        <taxon>Thermotogae</taxon>
        <taxon>Thermotogales</taxon>
        <taxon>Fervidobacteriaceae</taxon>
        <taxon>Fervidobacterium</taxon>
    </lineage>
</organism>
<evidence type="ECO:0000256" key="1">
    <source>
        <dbReference type="ARBA" id="ARBA00022448"/>
    </source>
</evidence>
<name>A0A7V4CLP1_FERPE</name>
<protein>
    <submittedName>
        <fullName evidence="5">ABC transporter ATP-binding protein</fullName>
    </submittedName>
</protein>
<evidence type="ECO:0000259" key="4">
    <source>
        <dbReference type="PROSITE" id="PS50893"/>
    </source>
</evidence>
<dbReference type="Pfam" id="PF00005">
    <property type="entry name" value="ABC_tran"/>
    <property type="match status" value="1"/>
</dbReference>
<keyword evidence="1" id="KW-0813">Transport</keyword>
<keyword evidence="3 5" id="KW-0067">ATP-binding</keyword>
<dbReference type="GO" id="GO:0016887">
    <property type="term" value="F:ATP hydrolysis activity"/>
    <property type="evidence" value="ECO:0007669"/>
    <property type="project" value="InterPro"/>
</dbReference>
<feature type="domain" description="ABC transporter" evidence="4">
    <location>
        <begin position="21"/>
        <end position="235"/>
    </location>
</feature>
<proteinExistence type="predicted"/>
<evidence type="ECO:0000256" key="2">
    <source>
        <dbReference type="ARBA" id="ARBA00022741"/>
    </source>
</evidence>
<dbReference type="SUPFAM" id="SSF52540">
    <property type="entry name" value="P-loop containing nucleoside triphosphate hydrolases"/>
    <property type="match status" value="1"/>
</dbReference>
<dbReference type="InterPro" id="IPR050166">
    <property type="entry name" value="ABC_transporter_ATP-bind"/>
</dbReference>